<evidence type="ECO:0000256" key="6">
    <source>
        <dbReference type="ARBA" id="ARBA00022722"/>
    </source>
</evidence>
<name>A0A9P0AI54_BEMTA</name>
<keyword evidence="10" id="KW-0539">Nucleus</keyword>
<keyword evidence="8" id="KW-0378">Hydrolase</keyword>
<gene>
    <name evidence="12" type="ORF">BEMITA_LOCUS10799</name>
</gene>
<evidence type="ECO:0000313" key="12">
    <source>
        <dbReference type="EMBL" id="CAH0392266.1"/>
    </source>
</evidence>
<dbReference type="PIRSF" id="PIRSF027081">
    <property type="entry name" value="RNase_P/MRP_p29_subunit"/>
    <property type="match status" value="1"/>
</dbReference>
<organism evidence="12 13">
    <name type="scientific">Bemisia tabaci</name>
    <name type="common">Sweetpotato whitefly</name>
    <name type="synonym">Aleurodes tabaci</name>
    <dbReference type="NCBI Taxonomy" id="7038"/>
    <lineage>
        <taxon>Eukaryota</taxon>
        <taxon>Metazoa</taxon>
        <taxon>Ecdysozoa</taxon>
        <taxon>Arthropoda</taxon>
        <taxon>Hexapoda</taxon>
        <taxon>Insecta</taxon>
        <taxon>Pterygota</taxon>
        <taxon>Neoptera</taxon>
        <taxon>Paraneoptera</taxon>
        <taxon>Hemiptera</taxon>
        <taxon>Sternorrhyncha</taxon>
        <taxon>Aleyrodoidea</taxon>
        <taxon>Aleyrodidae</taxon>
        <taxon>Aleyrodinae</taxon>
        <taxon>Bemisia</taxon>
    </lineage>
</organism>
<comment type="function">
    <text evidence="1 10">Component of ribonuclease P, a ribonucleoprotein complex that generates mature tRNA molecules by cleaving their 5'-ends.</text>
</comment>
<dbReference type="GO" id="GO:0006364">
    <property type="term" value="P:rRNA processing"/>
    <property type="evidence" value="ECO:0007669"/>
    <property type="project" value="TreeGrafter"/>
</dbReference>
<dbReference type="InterPro" id="IPR023534">
    <property type="entry name" value="Rof/RNase_P-like"/>
</dbReference>
<evidence type="ECO:0000313" key="13">
    <source>
        <dbReference type="Proteomes" id="UP001152759"/>
    </source>
</evidence>
<dbReference type="HAMAP" id="MF_00754">
    <property type="entry name" value="RNase_P_1"/>
    <property type="match status" value="1"/>
</dbReference>
<evidence type="ECO:0000256" key="2">
    <source>
        <dbReference type="ARBA" id="ARBA00006181"/>
    </source>
</evidence>
<dbReference type="GO" id="GO:0033204">
    <property type="term" value="F:ribonuclease P RNA binding"/>
    <property type="evidence" value="ECO:0007669"/>
    <property type="project" value="InterPro"/>
</dbReference>
<evidence type="ECO:0000256" key="10">
    <source>
        <dbReference type="PIRNR" id="PIRNR027081"/>
    </source>
</evidence>
<reference evidence="12" key="1">
    <citation type="submission" date="2021-12" db="EMBL/GenBank/DDBJ databases">
        <authorList>
            <person name="King R."/>
        </authorList>
    </citation>
    <scope>NUCLEOTIDE SEQUENCE</scope>
</reference>
<keyword evidence="4" id="KW-0963">Cytoplasm</keyword>
<evidence type="ECO:0000256" key="7">
    <source>
        <dbReference type="ARBA" id="ARBA00022759"/>
    </source>
</evidence>
<dbReference type="GO" id="GO:0004519">
    <property type="term" value="F:endonuclease activity"/>
    <property type="evidence" value="ECO:0007669"/>
    <property type="project" value="UniProtKB-KW"/>
</dbReference>
<dbReference type="PANTHER" id="PTHR13348">
    <property type="entry name" value="RIBONUCLEASE P SUBUNIT P29"/>
    <property type="match status" value="1"/>
</dbReference>
<keyword evidence="7" id="KW-0255">Endonuclease</keyword>
<dbReference type="InterPro" id="IPR036980">
    <property type="entry name" value="RNase_P/MRP_Rpp29_sf"/>
</dbReference>
<dbReference type="GO" id="GO:0000172">
    <property type="term" value="C:ribonuclease MRP complex"/>
    <property type="evidence" value="ECO:0007669"/>
    <property type="project" value="InterPro"/>
</dbReference>
<dbReference type="GO" id="GO:0030677">
    <property type="term" value="C:ribonuclease P complex"/>
    <property type="evidence" value="ECO:0007669"/>
    <property type="project" value="UniProtKB-UniRule"/>
</dbReference>
<dbReference type="GO" id="GO:0005730">
    <property type="term" value="C:nucleolus"/>
    <property type="evidence" value="ECO:0007669"/>
    <property type="project" value="UniProtKB-SubCell"/>
</dbReference>
<dbReference type="EMBL" id="OU963867">
    <property type="protein sequence ID" value="CAH0392266.1"/>
    <property type="molecule type" value="Genomic_DNA"/>
</dbReference>
<feature type="region of interest" description="Disordered" evidence="11">
    <location>
        <begin position="1"/>
        <end position="25"/>
    </location>
</feature>
<evidence type="ECO:0000256" key="9">
    <source>
        <dbReference type="ARBA" id="ARBA00046486"/>
    </source>
</evidence>
<evidence type="ECO:0000256" key="3">
    <source>
        <dbReference type="ARBA" id="ARBA00016225"/>
    </source>
</evidence>
<dbReference type="SUPFAM" id="SSF101744">
    <property type="entry name" value="Rof/RNase P subunit-like"/>
    <property type="match status" value="1"/>
</dbReference>
<proteinExistence type="inferred from homology"/>
<evidence type="ECO:0000256" key="8">
    <source>
        <dbReference type="ARBA" id="ARBA00022801"/>
    </source>
</evidence>
<dbReference type="Gene3D" id="2.30.30.210">
    <property type="entry name" value="Ribonuclease P/MRP, subunit p29"/>
    <property type="match status" value="1"/>
</dbReference>
<dbReference type="KEGG" id="btab:109036482"/>
<evidence type="ECO:0000256" key="5">
    <source>
        <dbReference type="ARBA" id="ARBA00022694"/>
    </source>
</evidence>
<dbReference type="InterPro" id="IPR023538">
    <property type="entry name" value="RNP1"/>
</dbReference>
<accession>A0A9P0AI54</accession>
<dbReference type="GO" id="GO:0001682">
    <property type="term" value="P:tRNA 5'-leader removal"/>
    <property type="evidence" value="ECO:0007669"/>
    <property type="project" value="InterPro"/>
</dbReference>
<dbReference type="InterPro" id="IPR002730">
    <property type="entry name" value="Rpp29/RNP1"/>
</dbReference>
<keyword evidence="13" id="KW-1185">Reference proteome</keyword>
<dbReference type="OrthoDB" id="124041at2759"/>
<comment type="similarity">
    <text evidence="2">Belongs to the eukaryotic/archaeal RNase P protein component 1 family.</text>
</comment>
<keyword evidence="6" id="KW-0540">Nuclease</keyword>
<dbReference type="AlphaFoldDB" id="A0A9P0AI54"/>
<protein>
    <recommendedName>
        <fullName evidence="3 10">Ribonuclease P protein subunit p29</fullName>
    </recommendedName>
</protein>
<evidence type="ECO:0000256" key="11">
    <source>
        <dbReference type="SAM" id="MobiDB-lite"/>
    </source>
</evidence>
<feature type="compositionally biased region" description="Polar residues" evidence="11">
    <location>
        <begin position="1"/>
        <end position="11"/>
    </location>
</feature>
<evidence type="ECO:0000256" key="1">
    <source>
        <dbReference type="ARBA" id="ARBA00002435"/>
    </source>
</evidence>
<dbReference type="GO" id="GO:0016787">
    <property type="term" value="F:hydrolase activity"/>
    <property type="evidence" value="ECO:0007669"/>
    <property type="project" value="UniProtKB-KW"/>
</dbReference>
<dbReference type="Pfam" id="PF01868">
    <property type="entry name" value="RNase_P-MRP_p29"/>
    <property type="match status" value="1"/>
</dbReference>
<comment type="subunit">
    <text evidence="9">Component of nuclear RNase P and RNase MRP ribonucleoproteins. RNase P consists of a catalytic RNA moiety and 10 different protein chains; POP1, POP4, POP5, POP7, RPP14, RPP21, RPP25, RPP30, RPP38 and RPP40. Within the RNase P complex, POP1, POP7 and RPP25 form the 'finger' subcomplex, POP5, RPP14, RPP40 and homodimeric RPP30 form the 'palm' subcomplex, and RPP21, POP4 and RPP38 form the 'wrist' subcomplex. All subunits of the RNase P complex interact with the catalytic RNA. Several subunits of RNase P are also part of the RNase MRP complex. RNase MRP consists of a catalytic RNA moiety and about 8 protein subunits; POP1, POP7, RPP25, RPP30, RPP38, RPP40 and possibly also POP4 and POP5.</text>
</comment>
<comment type="subcellular location">
    <subcellularLocation>
        <location evidence="10">Nucleus</location>
        <location evidence="10">Nucleolus</location>
    </subcellularLocation>
</comment>
<dbReference type="Proteomes" id="UP001152759">
    <property type="component" value="Chromosome 6"/>
</dbReference>
<dbReference type="PANTHER" id="PTHR13348:SF0">
    <property type="entry name" value="RIBONUCLEASE P PROTEIN SUBUNIT P29"/>
    <property type="match status" value="1"/>
</dbReference>
<sequence>MSTNSKRSNWNEPLPPDVKQGSKCFNPDALKTHTENLEEREKALIKYACKTVTIETIDTIKAGLERRQGFKYTKRKRVDEPTKNKTSLSISKKRQLGLYSLPRNTISYADALPMHQLWLEYIQPFLPNMKVKPNVEQRLKFFKQEYIGAMIEVVRSKCPSLVGLRGIVIFETKFTFKIVCEDDISKIIPKASCVFSVIIDKVCLTIYGNYFVVRPAERINKKIKQKVLFDL</sequence>
<dbReference type="InterPro" id="IPR016848">
    <property type="entry name" value="RNase_P/MRP_Rpp29-subunit"/>
</dbReference>
<evidence type="ECO:0000256" key="4">
    <source>
        <dbReference type="ARBA" id="ARBA00022490"/>
    </source>
</evidence>
<dbReference type="SMART" id="SM00538">
    <property type="entry name" value="POP4"/>
    <property type="match status" value="1"/>
</dbReference>
<keyword evidence="5 10" id="KW-0819">tRNA processing</keyword>